<evidence type="ECO:0000313" key="1">
    <source>
        <dbReference type="EMBL" id="GBO02550.1"/>
    </source>
</evidence>
<evidence type="ECO:0000313" key="2">
    <source>
        <dbReference type="EMBL" id="GBO02554.1"/>
    </source>
</evidence>
<dbReference type="AlphaFoldDB" id="A0A4Y2TSA9"/>
<proteinExistence type="predicted"/>
<reference evidence="2 3" key="1">
    <citation type="journal article" date="2019" name="Sci. Rep.">
        <title>Orb-weaving spider Araneus ventricosus genome elucidates the spidroin gene catalogue.</title>
        <authorList>
            <person name="Kono N."/>
            <person name="Nakamura H."/>
            <person name="Ohtoshi R."/>
            <person name="Moran D.A.P."/>
            <person name="Shinohara A."/>
            <person name="Yoshida Y."/>
            <person name="Fujiwara M."/>
            <person name="Mori M."/>
            <person name="Tomita M."/>
            <person name="Arakawa K."/>
        </authorList>
    </citation>
    <scope>NUCLEOTIDE SEQUENCE [LARGE SCALE GENOMIC DNA]</scope>
</reference>
<protein>
    <submittedName>
        <fullName evidence="2">Uncharacterized protein</fullName>
    </submittedName>
</protein>
<comment type="caution">
    <text evidence="2">The sequence shown here is derived from an EMBL/GenBank/DDBJ whole genome shotgun (WGS) entry which is preliminary data.</text>
</comment>
<keyword evidence="3" id="KW-1185">Reference proteome</keyword>
<organism evidence="2 3">
    <name type="scientific">Araneus ventricosus</name>
    <name type="common">Orbweaver spider</name>
    <name type="synonym">Epeira ventricosa</name>
    <dbReference type="NCBI Taxonomy" id="182803"/>
    <lineage>
        <taxon>Eukaryota</taxon>
        <taxon>Metazoa</taxon>
        <taxon>Ecdysozoa</taxon>
        <taxon>Arthropoda</taxon>
        <taxon>Chelicerata</taxon>
        <taxon>Arachnida</taxon>
        <taxon>Araneae</taxon>
        <taxon>Araneomorphae</taxon>
        <taxon>Entelegynae</taxon>
        <taxon>Araneoidea</taxon>
        <taxon>Araneidae</taxon>
        <taxon>Araneus</taxon>
    </lineage>
</organism>
<dbReference type="EMBL" id="BGPR01030184">
    <property type="protein sequence ID" value="GBO02550.1"/>
    <property type="molecule type" value="Genomic_DNA"/>
</dbReference>
<sequence>MLHISLTQFQTRDDIIKNIVQCVYGPTSRERRFIHEYSGKLEAQITRKEQHLHKLTTQTDSKSLIIIATALAAPLESISFPIRIAGKTPKRVKDVRSTLLGLYLYPFPTGCDVTGKFQKNFHNFTPNRDSEEILASFMVLSYPTSLKSSFSMKLSKKFL</sequence>
<evidence type="ECO:0000313" key="3">
    <source>
        <dbReference type="Proteomes" id="UP000499080"/>
    </source>
</evidence>
<dbReference type="EMBL" id="BGPR01030187">
    <property type="protein sequence ID" value="GBO02554.1"/>
    <property type="molecule type" value="Genomic_DNA"/>
</dbReference>
<gene>
    <name evidence="2" type="ORF">AVEN_202501_1</name>
    <name evidence="1" type="ORF">AVEN_64019_1</name>
</gene>
<dbReference type="Proteomes" id="UP000499080">
    <property type="component" value="Unassembled WGS sequence"/>
</dbReference>
<accession>A0A4Y2TSA9</accession>
<name>A0A4Y2TSA9_ARAVE</name>